<gene>
    <name evidence="2" type="ORF">GQN54_12940</name>
</gene>
<reference evidence="2 3" key="1">
    <citation type="submission" date="2019-12" db="EMBL/GenBank/DDBJ databases">
        <authorList>
            <person name="Zhao J."/>
        </authorList>
    </citation>
    <scope>NUCLEOTIDE SEQUENCE [LARGE SCALE GENOMIC DNA]</scope>
    <source>
        <strain evidence="2 3">S-15</strain>
    </source>
</reference>
<evidence type="ECO:0000313" key="2">
    <source>
        <dbReference type="EMBL" id="NBG67028.1"/>
    </source>
</evidence>
<dbReference type="RefSeq" id="WP_160633978.1">
    <property type="nucleotide sequence ID" value="NZ_WWNE01000012.1"/>
</dbReference>
<evidence type="ECO:0000256" key="1">
    <source>
        <dbReference type="SAM" id="MobiDB-lite"/>
    </source>
</evidence>
<protein>
    <submittedName>
        <fullName evidence="2">3-oxoacyl-ACP synthase</fullName>
    </submittedName>
</protein>
<organism evidence="2 3">
    <name type="scientific">Acidiluteibacter ferrifornacis</name>
    <dbReference type="NCBI Taxonomy" id="2692424"/>
    <lineage>
        <taxon>Bacteria</taxon>
        <taxon>Pseudomonadati</taxon>
        <taxon>Bacteroidota</taxon>
        <taxon>Flavobacteriia</taxon>
        <taxon>Flavobacteriales</taxon>
        <taxon>Cryomorphaceae</taxon>
        <taxon>Acidiluteibacter</taxon>
    </lineage>
</organism>
<keyword evidence="3" id="KW-1185">Reference proteome</keyword>
<feature type="region of interest" description="Disordered" evidence="1">
    <location>
        <begin position="28"/>
        <end position="49"/>
    </location>
</feature>
<accession>A0A6N9NK12</accession>
<dbReference type="AlphaFoldDB" id="A0A6N9NK12"/>
<dbReference type="Proteomes" id="UP000470771">
    <property type="component" value="Unassembled WGS sequence"/>
</dbReference>
<feature type="compositionally biased region" description="Basic and acidic residues" evidence="1">
    <location>
        <begin position="33"/>
        <end position="49"/>
    </location>
</feature>
<dbReference type="EMBL" id="WWNE01000012">
    <property type="protein sequence ID" value="NBG67028.1"/>
    <property type="molecule type" value="Genomic_DNA"/>
</dbReference>
<name>A0A6N9NK12_9FLAO</name>
<sequence>MSLSIKQQLIAQLDRILSAKLEALAASITSTQESRDSDTKSSAGDKFETSREMAQIELNNLENQAEKTARMLNELKQIKTTSTATIGYGSIVNTNHGTYFLSIPYGKLQLDGTTYYVISMASPIGQ</sequence>
<comment type="caution">
    <text evidence="2">The sequence shown here is derived from an EMBL/GenBank/DDBJ whole genome shotgun (WGS) entry which is preliminary data.</text>
</comment>
<evidence type="ECO:0000313" key="3">
    <source>
        <dbReference type="Proteomes" id="UP000470771"/>
    </source>
</evidence>
<proteinExistence type="predicted"/>